<dbReference type="AlphaFoldDB" id="A0A5S4FSQ7"/>
<dbReference type="PROSITE" id="PS00862">
    <property type="entry name" value="OX2_COVAL_FAD"/>
    <property type="match status" value="1"/>
</dbReference>
<dbReference type="InterPro" id="IPR036318">
    <property type="entry name" value="FAD-bd_PCMH-like_sf"/>
</dbReference>
<dbReference type="EMBL" id="VCKY01000019">
    <property type="protein sequence ID" value="TMR23404.1"/>
    <property type="molecule type" value="Genomic_DNA"/>
</dbReference>
<protein>
    <submittedName>
        <fullName evidence="8">FAD-binding oxidoreductase</fullName>
    </submittedName>
</protein>
<dbReference type="Gene3D" id="3.30.465.10">
    <property type="match status" value="1"/>
</dbReference>
<dbReference type="Proteomes" id="UP000309128">
    <property type="component" value="Unassembled WGS sequence"/>
</dbReference>
<feature type="domain" description="FAD-binding PCMH-type" evidence="7">
    <location>
        <begin position="170"/>
        <end position="338"/>
    </location>
</feature>
<dbReference type="Pfam" id="PF01565">
    <property type="entry name" value="FAD_binding_4"/>
    <property type="match status" value="1"/>
</dbReference>
<evidence type="ECO:0000256" key="3">
    <source>
        <dbReference type="ARBA" id="ARBA00022630"/>
    </source>
</evidence>
<evidence type="ECO:0000256" key="1">
    <source>
        <dbReference type="ARBA" id="ARBA00001974"/>
    </source>
</evidence>
<evidence type="ECO:0000313" key="8">
    <source>
        <dbReference type="EMBL" id="TMR23404.1"/>
    </source>
</evidence>
<reference evidence="8 9" key="1">
    <citation type="submission" date="2019-05" db="EMBL/GenBank/DDBJ databases">
        <title>Draft genome sequence of Nonomuraea turkmeniaca DSM 43926.</title>
        <authorList>
            <person name="Saricaoglu S."/>
            <person name="Isik K."/>
        </authorList>
    </citation>
    <scope>NUCLEOTIDE SEQUENCE [LARGE SCALE GENOMIC DNA]</scope>
    <source>
        <strain evidence="8 9">DSM 43926</strain>
    </source>
</reference>
<keyword evidence="9" id="KW-1185">Reference proteome</keyword>
<dbReference type="InterPro" id="IPR006094">
    <property type="entry name" value="Oxid_FAD_bind_N"/>
</dbReference>
<dbReference type="InterPro" id="IPR006093">
    <property type="entry name" value="Oxy_OxRdtase_FAD_BS"/>
</dbReference>
<keyword evidence="5" id="KW-0560">Oxidoreductase</keyword>
<dbReference type="InterPro" id="IPR050416">
    <property type="entry name" value="FAD-linked_Oxidoreductase"/>
</dbReference>
<keyword evidence="3" id="KW-0285">Flavoprotein</keyword>
<comment type="cofactor">
    <cofactor evidence="1">
        <name>FAD</name>
        <dbReference type="ChEBI" id="CHEBI:57692"/>
    </cofactor>
</comment>
<keyword evidence="4" id="KW-0274">FAD</keyword>
<dbReference type="GO" id="GO:0071949">
    <property type="term" value="F:FAD binding"/>
    <property type="evidence" value="ECO:0007669"/>
    <property type="project" value="InterPro"/>
</dbReference>
<evidence type="ECO:0000256" key="4">
    <source>
        <dbReference type="ARBA" id="ARBA00022827"/>
    </source>
</evidence>
<dbReference type="Pfam" id="PF08031">
    <property type="entry name" value="BBE"/>
    <property type="match status" value="1"/>
</dbReference>
<comment type="caution">
    <text evidence="8">The sequence shown here is derived from an EMBL/GenBank/DDBJ whole genome shotgun (WGS) entry which is preliminary data.</text>
</comment>
<dbReference type="InterPro" id="IPR016166">
    <property type="entry name" value="FAD-bd_PCMH"/>
</dbReference>
<organism evidence="8 9">
    <name type="scientific">Nonomuraea turkmeniaca</name>
    <dbReference type="NCBI Taxonomy" id="103838"/>
    <lineage>
        <taxon>Bacteria</taxon>
        <taxon>Bacillati</taxon>
        <taxon>Actinomycetota</taxon>
        <taxon>Actinomycetes</taxon>
        <taxon>Streptosporangiales</taxon>
        <taxon>Streptosporangiaceae</taxon>
        <taxon>Nonomuraea</taxon>
    </lineage>
</organism>
<sequence length="603" mass="65067">MLERRIADMLDTNPVADALHIPTGVWTGLVHHDDQTDSSTISFAPDGTVALRTPRSVGTGVWSADQPGRFAYELTEIFTPAADRSGRVQIHVEAHLEGAVYRGIGTVRVYSPDGVLVHTTTSAAFTGDRLAGGQAAWHDVVSLGAPIRGRTLYPGDEGFEEACSGWLLTVEHRPAAVVVAADADDVAAAVRFAAKAGRPVAVQSTGHGKSVPADGAVFIATGELRELSVDPRAGTARIGAGLRWGEVLTAAAEHGLAPLCGSSGQVGVMGYLTGGGLPLTCRAYGFAADYVRSLDIVTADGLLRTVSPAQEPDLFWAVRGGKSNFGVVVAAEIELLPLRTIYGGELCYPGEDPRYAAHVLGSYLAWVKEQPEEMSSSVTLLRFPDAPQLPEEFRGRSFVQFRVVYTGDEERGAQLVEPLRALGPEKDTCGAMPYTQITEIYQDPKNPVRAHLRSALLHELDDEAVEELVSFIDPSTPGGPFPGIELRHLGGALNRSPGRSHAVSTQGAAFHLWMRMPAPAEQASDEVLERLRRWDTGAMLPGFLFDHDSAPERVRRAYTEADYRRLAALKAEYDPNHLFRINHNIPPFSNGERARSSTAQDMR</sequence>
<evidence type="ECO:0000256" key="6">
    <source>
        <dbReference type="SAM" id="MobiDB-lite"/>
    </source>
</evidence>
<gene>
    <name evidence="8" type="ORF">ETD86_07995</name>
</gene>
<evidence type="ECO:0000259" key="7">
    <source>
        <dbReference type="PROSITE" id="PS51387"/>
    </source>
</evidence>
<name>A0A5S4FSQ7_9ACTN</name>
<evidence type="ECO:0000256" key="2">
    <source>
        <dbReference type="ARBA" id="ARBA00005466"/>
    </source>
</evidence>
<proteinExistence type="inferred from homology"/>
<evidence type="ECO:0000313" key="9">
    <source>
        <dbReference type="Proteomes" id="UP000309128"/>
    </source>
</evidence>
<evidence type="ECO:0000256" key="5">
    <source>
        <dbReference type="ARBA" id="ARBA00023002"/>
    </source>
</evidence>
<dbReference type="SUPFAM" id="SSF56176">
    <property type="entry name" value="FAD-binding/transporter-associated domain-like"/>
    <property type="match status" value="1"/>
</dbReference>
<dbReference type="InterPro" id="IPR016169">
    <property type="entry name" value="FAD-bd_PCMH_sub2"/>
</dbReference>
<comment type="similarity">
    <text evidence="2">Belongs to the oxygen-dependent FAD-linked oxidoreductase family.</text>
</comment>
<accession>A0A5S4FSQ7</accession>
<dbReference type="OrthoDB" id="5169292at2"/>
<dbReference type="PANTHER" id="PTHR42973">
    <property type="entry name" value="BINDING OXIDOREDUCTASE, PUTATIVE (AFU_ORTHOLOGUE AFUA_1G17690)-RELATED"/>
    <property type="match status" value="1"/>
</dbReference>
<dbReference type="InterPro" id="IPR012951">
    <property type="entry name" value="BBE"/>
</dbReference>
<dbReference type="Gene3D" id="3.30.43.10">
    <property type="entry name" value="Uridine Diphospho-n-acetylenolpyruvylglucosamine Reductase, domain 2"/>
    <property type="match status" value="1"/>
</dbReference>
<dbReference type="GO" id="GO:0016491">
    <property type="term" value="F:oxidoreductase activity"/>
    <property type="evidence" value="ECO:0007669"/>
    <property type="project" value="UniProtKB-KW"/>
</dbReference>
<dbReference type="InterPro" id="IPR016167">
    <property type="entry name" value="FAD-bd_PCMH_sub1"/>
</dbReference>
<feature type="region of interest" description="Disordered" evidence="6">
    <location>
        <begin position="584"/>
        <end position="603"/>
    </location>
</feature>
<dbReference type="Gene3D" id="3.40.462.20">
    <property type="match status" value="1"/>
</dbReference>
<dbReference type="PANTHER" id="PTHR42973:SF39">
    <property type="entry name" value="FAD-BINDING PCMH-TYPE DOMAIN-CONTAINING PROTEIN"/>
    <property type="match status" value="1"/>
</dbReference>
<dbReference type="PROSITE" id="PS51387">
    <property type="entry name" value="FAD_PCMH"/>
    <property type="match status" value="1"/>
</dbReference>